<name>B4RHX9_PHEZH</name>
<dbReference type="KEGG" id="pzu:PHZ_p0011"/>
<sequence length="251" mass="27736">MRRPILLTATALLVVTASAPVRAEMVVTDPGAYAKMLDQIREAQAQLSQLQEQVRQGTEIIGQGQRLYDSLNQISNVNSIGGLLNTPAVRTLLPAEFSDARRLMSGDLQDLGSLTSRATTIRDSNRIYSPTDSAGISPAERFYRDTLEKAGVRAARDMAVGERVTQTADQRLQGLEQLREALSTAPNARAVLDLQARIDAETAMIQNDQMRLQGVAIMQAADERLEAQRQREASARRHDEAQAFWRSLYSK</sequence>
<dbReference type="SUPFAM" id="SSF101082">
    <property type="entry name" value="Typo IV secretion system protein TraC"/>
    <property type="match status" value="1"/>
</dbReference>
<gene>
    <name evidence="3" type="primary">virB5</name>
    <name evidence="3" type="ordered locus">PHZ_p0011</name>
</gene>
<evidence type="ECO:0000313" key="4">
    <source>
        <dbReference type="Proteomes" id="UP000001868"/>
    </source>
</evidence>
<keyword evidence="4" id="KW-1185">Reference proteome</keyword>
<dbReference type="OrthoDB" id="7185686at2"/>
<feature type="chain" id="PRO_5002825508" evidence="2">
    <location>
        <begin position="24"/>
        <end position="251"/>
    </location>
</feature>
<keyword evidence="3" id="KW-0614">Plasmid</keyword>
<evidence type="ECO:0000256" key="2">
    <source>
        <dbReference type="SAM" id="SignalP"/>
    </source>
</evidence>
<feature type="coiled-coil region" evidence="1">
    <location>
        <begin position="33"/>
        <end position="60"/>
    </location>
</feature>
<keyword evidence="1" id="KW-0175">Coiled coil</keyword>
<dbReference type="CDD" id="cd14262">
    <property type="entry name" value="VirB5_like"/>
    <property type="match status" value="1"/>
</dbReference>
<reference evidence="3 4" key="1">
    <citation type="journal article" date="2008" name="BMC Genomics">
        <title>Complete genome of Phenylobacterium zucineum - a novel facultative intracellular bacterium isolated from human erythroleukemia cell line K562.</title>
        <authorList>
            <person name="Luo Y."/>
            <person name="Xu X."/>
            <person name="Ding Z."/>
            <person name="Liu Z."/>
            <person name="Zhang B."/>
            <person name="Yan Z."/>
            <person name="Sun J."/>
            <person name="Hu S."/>
            <person name="Hu X."/>
        </authorList>
    </citation>
    <scope>NUCLEOTIDE SEQUENCE [LARGE SCALE GENOMIC DNA]</scope>
    <source>
        <strain evidence="4">HLK1</strain>
        <plasmid evidence="4">HLK1</plasmid>
        <plasmid evidence="4">Plasmid pHLK1</plasmid>
    </source>
</reference>
<evidence type="ECO:0000256" key="1">
    <source>
        <dbReference type="SAM" id="Coils"/>
    </source>
</evidence>
<dbReference type="InterPro" id="IPR023220">
    <property type="entry name" value="T4SS_VirB5-domain"/>
</dbReference>
<keyword evidence="2" id="KW-0732">Signal</keyword>
<dbReference type="InterPro" id="IPR014158">
    <property type="entry name" value="T4SS_VirB5"/>
</dbReference>
<dbReference type="Gene3D" id="1.20.58.430">
    <property type="entry name" value="Type IV secretion system, VirB5-domain"/>
    <property type="match status" value="1"/>
</dbReference>
<dbReference type="RefSeq" id="WP_012520254.1">
    <property type="nucleotide sequence ID" value="NC_011143.1"/>
</dbReference>
<organism evidence="3 4">
    <name type="scientific">Phenylobacterium zucineum (strain HLK1)</name>
    <dbReference type="NCBI Taxonomy" id="450851"/>
    <lineage>
        <taxon>Bacteria</taxon>
        <taxon>Pseudomonadati</taxon>
        <taxon>Pseudomonadota</taxon>
        <taxon>Alphaproteobacteria</taxon>
        <taxon>Caulobacterales</taxon>
        <taxon>Caulobacteraceae</taxon>
        <taxon>Phenylobacterium</taxon>
    </lineage>
</organism>
<dbReference type="HOGENOM" id="CLU_096790_0_0_5"/>
<dbReference type="EMBL" id="CP000748">
    <property type="protein sequence ID" value="ACG79954.1"/>
    <property type="molecule type" value="Genomic_DNA"/>
</dbReference>
<accession>B4RHX9</accession>
<dbReference type="eggNOG" id="ENOG5032TDS">
    <property type="taxonomic scope" value="Bacteria"/>
</dbReference>
<proteinExistence type="predicted"/>
<dbReference type="Proteomes" id="UP000001868">
    <property type="component" value="Plasmid pHLK1"/>
</dbReference>
<feature type="signal peptide" evidence="2">
    <location>
        <begin position="1"/>
        <end position="23"/>
    </location>
</feature>
<dbReference type="Pfam" id="PF07996">
    <property type="entry name" value="T4SS"/>
    <property type="match status" value="1"/>
</dbReference>
<evidence type="ECO:0000313" key="3">
    <source>
        <dbReference type="EMBL" id="ACG79954.1"/>
    </source>
</evidence>
<dbReference type="AlphaFoldDB" id="B4RHX9"/>
<geneLocation type="plasmid" evidence="4">
    <name>pHLK1</name>
</geneLocation>
<protein>
    <submittedName>
        <fullName evidence="3">VirB5 type IV secretion protein</fullName>
    </submittedName>
</protein>